<protein>
    <submittedName>
        <fullName evidence="1">Uncharacterized protein</fullName>
    </submittedName>
</protein>
<evidence type="ECO:0000313" key="1">
    <source>
        <dbReference type="EMBL" id="JAN74774.1"/>
    </source>
</evidence>
<accession>A0A0P6HH09</accession>
<reference evidence="1" key="1">
    <citation type="submission" date="2015-10" db="EMBL/GenBank/DDBJ databases">
        <title>EvidentialGene: Evidence-directed Construction of Complete mRNA Transcriptomes without Genomes.</title>
        <authorList>
            <person name="Gilbert D.G."/>
        </authorList>
    </citation>
    <scope>NUCLEOTIDE SEQUENCE</scope>
</reference>
<proteinExistence type="predicted"/>
<dbReference type="AlphaFoldDB" id="A0A0P6HH09"/>
<dbReference type="EMBL" id="GDIQ01019963">
    <property type="protein sequence ID" value="JAN74774.1"/>
    <property type="molecule type" value="Transcribed_RNA"/>
</dbReference>
<name>A0A0P6HH09_9CRUS</name>
<sequence>MCSTRCCTPTGQPKFISVTLTTRIATTRPRASYFPPSRFRLRRRWEKAYYLAWQPTSGSVSGLT</sequence>
<organism evidence="1">
    <name type="scientific">Daphnia magna</name>
    <dbReference type="NCBI Taxonomy" id="35525"/>
    <lineage>
        <taxon>Eukaryota</taxon>
        <taxon>Metazoa</taxon>
        <taxon>Ecdysozoa</taxon>
        <taxon>Arthropoda</taxon>
        <taxon>Crustacea</taxon>
        <taxon>Branchiopoda</taxon>
        <taxon>Diplostraca</taxon>
        <taxon>Cladocera</taxon>
        <taxon>Anomopoda</taxon>
        <taxon>Daphniidae</taxon>
        <taxon>Daphnia</taxon>
    </lineage>
</organism>